<evidence type="ECO:0000256" key="1">
    <source>
        <dbReference type="ARBA" id="ARBA00000966"/>
    </source>
</evidence>
<keyword evidence="7 9" id="KW-0326">Glycosidase</keyword>
<dbReference type="CDD" id="cd07999">
    <property type="entry name" value="GH7_CBH_EG"/>
    <property type="match status" value="1"/>
</dbReference>
<dbReference type="GO" id="GO:0008810">
    <property type="term" value="F:cellulase activity"/>
    <property type="evidence" value="ECO:0007669"/>
    <property type="project" value="UniProtKB-EC"/>
</dbReference>
<dbReference type="Proteomes" id="UP001172155">
    <property type="component" value="Unassembled WGS sequence"/>
</dbReference>
<protein>
    <recommendedName>
        <fullName evidence="9">Glucanase</fullName>
        <ecNumber evidence="9">3.2.1.-</ecNumber>
    </recommendedName>
</protein>
<dbReference type="SUPFAM" id="SSF49899">
    <property type="entry name" value="Concanavalin A-like lectins/glucanases"/>
    <property type="match status" value="1"/>
</dbReference>
<dbReference type="Pfam" id="PF00840">
    <property type="entry name" value="Glyco_hydro_7"/>
    <property type="match status" value="1"/>
</dbReference>
<sequence>MKMAPSTATLVSLLFSLTSAQKIGTTIPEHHPPLTTYKCSVANGCQAVNTSVVLDAFSRSFHSVSSPSSPCTLGSAPLCDTPESCAQNCALEGVDYGSWGIHTKDDALTLNQWRRDPSTGRITTVSPRTYLLASDGQNYESVTLLNAELSFDVDLSKLPCGMNGALYLSEMELDGGRGVSKGLNPAGATYGTGYCDAQCPPLSFINGAANPSKLGACCNEMDIWEANALATTYTPHPCSATRIRTCDSEATCGQPKGYCDKWGCAYNAYSHGYRDFYGRNKTVDTNRKMTVVTQFVTSNGRSDGKLADIKRVYIQDGKVIKNVVAKVGGGLQVDSMTDGYCNATATWTQERGGIEVMGEALARGMVLIFSLWADDGGFMNWMDSGNSGPCNDTEGNPALIVQHTPDASVTFSNIRWGEIGSTFKA</sequence>
<comment type="similarity">
    <text evidence="2 9">Belongs to the glycosyl hydrolase 7 (cellulase C) family.</text>
</comment>
<comment type="caution">
    <text evidence="11">The sequence shown here is derived from an EMBL/GenBank/DDBJ whole genome shotgun (WGS) entry which is preliminary data.</text>
</comment>
<dbReference type="InterPro" id="IPR001722">
    <property type="entry name" value="Glyco_hydro_7"/>
</dbReference>
<dbReference type="EC" id="3.2.1.-" evidence="9"/>
<proteinExistence type="inferred from homology"/>
<keyword evidence="3 9" id="KW-0378">Hydrolase</keyword>
<organism evidence="11 12">
    <name type="scientific">Schizothecium vesticola</name>
    <dbReference type="NCBI Taxonomy" id="314040"/>
    <lineage>
        <taxon>Eukaryota</taxon>
        <taxon>Fungi</taxon>
        <taxon>Dikarya</taxon>
        <taxon>Ascomycota</taxon>
        <taxon>Pezizomycotina</taxon>
        <taxon>Sordariomycetes</taxon>
        <taxon>Sordariomycetidae</taxon>
        <taxon>Sordariales</taxon>
        <taxon>Schizotheciaceae</taxon>
        <taxon>Schizothecium</taxon>
    </lineage>
</organism>
<reference evidence="11" key="1">
    <citation type="submission" date="2023-06" db="EMBL/GenBank/DDBJ databases">
        <title>Genome-scale phylogeny and comparative genomics of the fungal order Sordariales.</title>
        <authorList>
            <consortium name="Lawrence Berkeley National Laboratory"/>
            <person name="Hensen N."/>
            <person name="Bonometti L."/>
            <person name="Westerberg I."/>
            <person name="Brannstrom I.O."/>
            <person name="Guillou S."/>
            <person name="Cros-Aarteil S."/>
            <person name="Calhoun S."/>
            <person name="Haridas S."/>
            <person name="Kuo A."/>
            <person name="Mondo S."/>
            <person name="Pangilinan J."/>
            <person name="Riley R."/>
            <person name="LaButti K."/>
            <person name="Andreopoulos B."/>
            <person name="Lipzen A."/>
            <person name="Chen C."/>
            <person name="Yanf M."/>
            <person name="Daum C."/>
            <person name="Ng V."/>
            <person name="Clum A."/>
            <person name="Steindorff A."/>
            <person name="Ohm R."/>
            <person name="Martin F."/>
            <person name="Silar P."/>
            <person name="Natvig D."/>
            <person name="Lalanne C."/>
            <person name="Gautier V."/>
            <person name="Ament-velasquez S.L."/>
            <person name="Kruys A."/>
            <person name="Hutchinson M.I."/>
            <person name="Powell A.J."/>
            <person name="Barry K."/>
            <person name="Miller A.N."/>
            <person name="Grigoriev I.V."/>
            <person name="Debuchy R."/>
            <person name="Gladieux P."/>
            <person name="Thoren M.H."/>
            <person name="Johannesson H."/>
        </authorList>
    </citation>
    <scope>NUCLEOTIDE SEQUENCE</scope>
    <source>
        <strain evidence="11">SMH3187-1</strain>
    </source>
</reference>
<evidence type="ECO:0000256" key="3">
    <source>
        <dbReference type="ARBA" id="ARBA00022801"/>
    </source>
</evidence>
<dbReference type="InterPro" id="IPR037019">
    <property type="entry name" value="Glyco_hydro_7_sf"/>
</dbReference>
<keyword evidence="4 9" id="KW-0136">Cellulose degradation</keyword>
<evidence type="ECO:0000313" key="11">
    <source>
        <dbReference type="EMBL" id="KAK0745732.1"/>
    </source>
</evidence>
<keyword evidence="8 9" id="KW-0624">Polysaccharide degradation</keyword>
<evidence type="ECO:0000256" key="7">
    <source>
        <dbReference type="ARBA" id="ARBA00023295"/>
    </source>
</evidence>
<keyword evidence="12" id="KW-1185">Reference proteome</keyword>
<dbReference type="PRINTS" id="PR00734">
    <property type="entry name" value="GLHYDRLASE7"/>
</dbReference>
<gene>
    <name evidence="11" type="ORF">B0T18DRAFT_488463</name>
</gene>
<dbReference type="EMBL" id="JAUKUD010000004">
    <property type="protein sequence ID" value="KAK0745732.1"/>
    <property type="molecule type" value="Genomic_DNA"/>
</dbReference>
<keyword evidence="10" id="KW-0732">Signal</keyword>
<dbReference type="AlphaFoldDB" id="A0AA40EUP2"/>
<dbReference type="Gene3D" id="2.70.100.10">
    <property type="entry name" value="Glycoside hydrolase, family 7, domain"/>
    <property type="match status" value="1"/>
</dbReference>
<name>A0AA40EUP2_9PEZI</name>
<evidence type="ECO:0000256" key="5">
    <source>
        <dbReference type="ARBA" id="ARBA00023180"/>
    </source>
</evidence>
<evidence type="ECO:0000313" key="12">
    <source>
        <dbReference type="Proteomes" id="UP001172155"/>
    </source>
</evidence>
<evidence type="ECO:0000256" key="4">
    <source>
        <dbReference type="ARBA" id="ARBA00023001"/>
    </source>
</evidence>
<evidence type="ECO:0000256" key="10">
    <source>
        <dbReference type="SAM" id="SignalP"/>
    </source>
</evidence>
<comment type="catalytic activity">
    <reaction evidence="1">
        <text>Endohydrolysis of (1-&gt;4)-beta-D-glucosidic linkages in cellulose, lichenin and cereal beta-D-glucans.</text>
        <dbReference type="EC" id="3.2.1.4"/>
    </reaction>
</comment>
<keyword evidence="6" id="KW-0119">Carbohydrate metabolism</keyword>
<evidence type="ECO:0000256" key="2">
    <source>
        <dbReference type="ARBA" id="ARBA00006044"/>
    </source>
</evidence>
<dbReference type="GO" id="GO:0030245">
    <property type="term" value="P:cellulose catabolic process"/>
    <property type="evidence" value="ECO:0007669"/>
    <property type="project" value="UniProtKB-KW"/>
</dbReference>
<evidence type="ECO:0000256" key="8">
    <source>
        <dbReference type="ARBA" id="ARBA00023326"/>
    </source>
</evidence>
<feature type="signal peptide" evidence="10">
    <location>
        <begin position="1"/>
        <end position="20"/>
    </location>
</feature>
<dbReference type="PANTHER" id="PTHR33753:SF1">
    <property type="entry name" value="ENDO-BETA-1,4-GLUCANASE CELB"/>
    <property type="match status" value="1"/>
</dbReference>
<dbReference type="PANTHER" id="PTHR33753">
    <property type="entry name" value="1,4-BETA-D-GLUCAN CELLOBIOHYDROLASE B"/>
    <property type="match status" value="1"/>
</dbReference>
<dbReference type="InterPro" id="IPR013320">
    <property type="entry name" value="ConA-like_dom_sf"/>
</dbReference>
<keyword evidence="5" id="KW-0325">Glycoprotein</keyword>
<evidence type="ECO:0000256" key="9">
    <source>
        <dbReference type="RuleBase" id="RU361164"/>
    </source>
</evidence>
<accession>A0AA40EUP2</accession>
<evidence type="ECO:0000256" key="6">
    <source>
        <dbReference type="ARBA" id="ARBA00023277"/>
    </source>
</evidence>
<feature type="chain" id="PRO_5041423534" description="Glucanase" evidence="10">
    <location>
        <begin position="21"/>
        <end position="425"/>
    </location>
</feature>